<gene>
    <name evidence="7" type="primary">gltR_2</name>
    <name evidence="7" type="ORF">NCTC9601_02740</name>
</gene>
<dbReference type="InterPro" id="IPR036390">
    <property type="entry name" value="WH_DNA-bd_sf"/>
</dbReference>
<reference evidence="7 8" key="1">
    <citation type="submission" date="2018-06" db="EMBL/GenBank/DDBJ databases">
        <authorList>
            <consortium name="Pathogen Informatics"/>
            <person name="Doyle S."/>
        </authorList>
    </citation>
    <scope>NUCLEOTIDE SEQUENCE [LARGE SCALE GENOMIC DNA]</scope>
    <source>
        <strain evidence="7 8">NCTC9601</strain>
    </source>
</reference>
<keyword evidence="3" id="KW-0238">DNA-binding</keyword>
<feature type="compositionally biased region" description="Basic and acidic residues" evidence="5">
    <location>
        <begin position="205"/>
        <end position="224"/>
    </location>
</feature>
<sequence length="300" mass="32280">MDLTQLEMFNAVASTGSITQAAQKVHRVPSNLTTRIRQLEADLGVELFIRENQRLRLSPAGHSFLRYSQQILALVDEARMVVAGDEPQGLFSLGSLESTAAVRIPSTLAHFNQRYPKIHLALSTGPSGTMIDGVLEGALSAAFVDGPLVHPGLEGLPVFPEEMMIVAPYGHAPITRASEVNGANVYAFRANCSYRRHFESWFHADRATPGQDPRDGVLPRDAGLRHRRRRPGVDPAQHAGEYARPSAGFRLAAGRRVALAHHLAGVAPGRQNPPAGGVYSAAERRSANSGFSINTLSGSG</sequence>
<dbReference type="Proteomes" id="UP000251123">
    <property type="component" value="Unassembled WGS sequence"/>
</dbReference>
<name>A0A2X1QWU1_KLEPN</name>
<dbReference type="GO" id="GO:0003700">
    <property type="term" value="F:DNA-binding transcription factor activity"/>
    <property type="evidence" value="ECO:0007669"/>
    <property type="project" value="InterPro"/>
</dbReference>
<dbReference type="Pfam" id="PF03466">
    <property type="entry name" value="LysR_substrate"/>
    <property type="match status" value="1"/>
</dbReference>
<evidence type="ECO:0000313" key="8">
    <source>
        <dbReference type="Proteomes" id="UP000251123"/>
    </source>
</evidence>
<evidence type="ECO:0000256" key="1">
    <source>
        <dbReference type="ARBA" id="ARBA00009437"/>
    </source>
</evidence>
<organism evidence="7 8">
    <name type="scientific">Klebsiella pneumoniae</name>
    <dbReference type="NCBI Taxonomy" id="573"/>
    <lineage>
        <taxon>Bacteria</taxon>
        <taxon>Pseudomonadati</taxon>
        <taxon>Pseudomonadota</taxon>
        <taxon>Gammaproteobacteria</taxon>
        <taxon>Enterobacterales</taxon>
        <taxon>Enterobacteriaceae</taxon>
        <taxon>Klebsiella/Raoultella group</taxon>
        <taxon>Klebsiella</taxon>
        <taxon>Klebsiella pneumoniae complex</taxon>
    </lineage>
</organism>
<dbReference type="PANTHER" id="PTHR30126">
    <property type="entry name" value="HTH-TYPE TRANSCRIPTIONAL REGULATOR"/>
    <property type="match status" value="1"/>
</dbReference>
<dbReference type="Pfam" id="PF00126">
    <property type="entry name" value="HTH_1"/>
    <property type="match status" value="1"/>
</dbReference>
<dbReference type="InterPro" id="IPR005119">
    <property type="entry name" value="LysR_subst-bd"/>
</dbReference>
<feature type="domain" description="HTH lysR-type" evidence="6">
    <location>
        <begin position="1"/>
        <end position="58"/>
    </location>
</feature>
<protein>
    <submittedName>
        <fullName evidence="7">LysR family transcriptional regulator YneJ</fullName>
    </submittedName>
</protein>
<dbReference type="EMBL" id="UASN01000020">
    <property type="protein sequence ID" value="SPX55559.1"/>
    <property type="molecule type" value="Genomic_DNA"/>
</dbReference>
<evidence type="ECO:0000313" key="7">
    <source>
        <dbReference type="EMBL" id="SPX55559.1"/>
    </source>
</evidence>
<dbReference type="Gene3D" id="3.40.190.290">
    <property type="match status" value="1"/>
</dbReference>
<comment type="similarity">
    <text evidence="1">Belongs to the LysR transcriptional regulatory family.</text>
</comment>
<keyword evidence="4" id="KW-0804">Transcription</keyword>
<dbReference type="SUPFAM" id="SSF53850">
    <property type="entry name" value="Periplasmic binding protein-like II"/>
    <property type="match status" value="1"/>
</dbReference>
<dbReference type="AlphaFoldDB" id="A0A2X1QWU1"/>
<proteinExistence type="inferred from homology"/>
<evidence type="ECO:0000259" key="6">
    <source>
        <dbReference type="PROSITE" id="PS50931"/>
    </source>
</evidence>
<accession>A0A2X1QWU1</accession>
<feature type="region of interest" description="Disordered" evidence="5">
    <location>
        <begin position="205"/>
        <end position="241"/>
    </location>
</feature>
<evidence type="ECO:0000256" key="5">
    <source>
        <dbReference type="SAM" id="MobiDB-lite"/>
    </source>
</evidence>
<evidence type="ECO:0000256" key="4">
    <source>
        <dbReference type="ARBA" id="ARBA00023163"/>
    </source>
</evidence>
<dbReference type="PANTHER" id="PTHR30126:SF40">
    <property type="entry name" value="HTH-TYPE TRANSCRIPTIONAL REGULATOR GLTR"/>
    <property type="match status" value="1"/>
</dbReference>
<dbReference type="Gene3D" id="1.10.10.10">
    <property type="entry name" value="Winged helix-like DNA-binding domain superfamily/Winged helix DNA-binding domain"/>
    <property type="match status" value="1"/>
</dbReference>
<dbReference type="FunFam" id="1.10.10.10:FF:000001">
    <property type="entry name" value="LysR family transcriptional regulator"/>
    <property type="match status" value="1"/>
</dbReference>
<dbReference type="PROSITE" id="PS50931">
    <property type="entry name" value="HTH_LYSR"/>
    <property type="match status" value="1"/>
</dbReference>
<evidence type="ECO:0000256" key="2">
    <source>
        <dbReference type="ARBA" id="ARBA00023015"/>
    </source>
</evidence>
<dbReference type="InterPro" id="IPR000847">
    <property type="entry name" value="LysR_HTH_N"/>
</dbReference>
<dbReference type="InterPro" id="IPR036388">
    <property type="entry name" value="WH-like_DNA-bd_sf"/>
</dbReference>
<dbReference type="GO" id="GO:0000976">
    <property type="term" value="F:transcription cis-regulatory region binding"/>
    <property type="evidence" value="ECO:0007669"/>
    <property type="project" value="TreeGrafter"/>
</dbReference>
<evidence type="ECO:0000256" key="3">
    <source>
        <dbReference type="ARBA" id="ARBA00023125"/>
    </source>
</evidence>
<keyword evidence="2" id="KW-0805">Transcription regulation</keyword>
<dbReference type="SUPFAM" id="SSF46785">
    <property type="entry name" value="Winged helix' DNA-binding domain"/>
    <property type="match status" value="1"/>
</dbReference>